<evidence type="ECO:0000256" key="1">
    <source>
        <dbReference type="SAM" id="MobiDB-lite"/>
    </source>
</evidence>
<name>A0A366KXN7_9SPHI</name>
<gene>
    <name evidence="2" type="ORF">DRW42_15255</name>
</gene>
<dbReference type="AlphaFoldDB" id="A0A366KXN7"/>
<dbReference type="RefSeq" id="WP_113949692.1">
    <property type="nucleotide sequence ID" value="NZ_QNQU01000012.1"/>
</dbReference>
<dbReference type="Proteomes" id="UP000252081">
    <property type="component" value="Unassembled WGS sequence"/>
</dbReference>
<feature type="region of interest" description="Disordered" evidence="1">
    <location>
        <begin position="29"/>
        <end position="50"/>
    </location>
</feature>
<dbReference type="EMBL" id="QNQU01000012">
    <property type="protein sequence ID" value="RBQ05854.1"/>
    <property type="molecule type" value="Genomic_DNA"/>
</dbReference>
<accession>A0A366KXN7</accession>
<protein>
    <submittedName>
        <fullName evidence="2">Uncharacterized protein</fullName>
    </submittedName>
</protein>
<sequence length="220" mass="24975">MKTKQILINFLLITSNLLLFSSCQETKSSEELNSPSNGQTESINDPNNYSGSGIGTYSEKYGILLRQTLEYDIKPEVSINNKIDFSFFNYGEDLRISAKMLPNVFLTNISRNILLEIIQLDQISNFIQHQSNSYGTWGEANIFTTKSQVVLKDVIISPLAAKFILSKTQNDSDALVLARFVDQDNVTKEYVFLGSYLSKEIIDRYYKEIKTSSDIYSGIR</sequence>
<organism evidence="2 3">
    <name type="scientific">Pedobacter miscanthi</name>
    <dbReference type="NCBI Taxonomy" id="2259170"/>
    <lineage>
        <taxon>Bacteria</taxon>
        <taxon>Pseudomonadati</taxon>
        <taxon>Bacteroidota</taxon>
        <taxon>Sphingobacteriia</taxon>
        <taxon>Sphingobacteriales</taxon>
        <taxon>Sphingobacteriaceae</taxon>
        <taxon>Pedobacter</taxon>
    </lineage>
</organism>
<evidence type="ECO:0000313" key="3">
    <source>
        <dbReference type="Proteomes" id="UP000252081"/>
    </source>
</evidence>
<evidence type="ECO:0000313" key="2">
    <source>
        <dbReference type="EMBL" id="RBQ05854.1"/>
    </source>
</evidence>
<comment type="caution">
    <text evidence="2">The sequence shown here is derived from an EMBL/GenBank/DDBJ whole genome shotgun (WGS) entry which is preliminary data.</text>
</comment>
<dbReference type="PROSITE" id="PS51257">
    <property type="entry name" value="PROKAR_LIPOPROTEIN"/>
    <property type="match status" value="1"/>
</dbReference>
<proteinExistence type="predicted"/>
<reference evidence="2 3" key="1">
    <citation type="submission" date="2018-07" db="EMBL/GenBank/DDBJ databases">
        <title>A draft genome of a endophytic bacteria, a new species of Pedobacter.</title>
        <authorList>
            <person name="Zhang Z.D."/>
            <person name="Chen Z.J."/>
        </authorList>
    </citation>
    <scope>NUCLEOTIDE SEQUENCE [LARGE SCALE GENOMIC DNA]</scope>
    <source>
        <strain evidence="2 3">RS10</strain>
    </source>
</reference>
<keyword evidence="3" id="KW-1185">Reference proteome</keyword>